<dbReference type="OrthoDB" id="9801052at2"/>
<gene>
    <name evidence="2" type="ORF">SAMN04487910_3336</name>
</gene>
<evidence type="ECO:0000259" key="1">
    <source>
        <dbReference type="Pfam" id="PF01551"/>
    </source>
</evidence>
<evidence type="ECO:0000313" key="3">
    <source>
        <dbReference type="Proteomes" id="UP000198521"/>
    </source>
</evidence>
<dbReference type="STRING" id="1038014.SAMN04487910_3336"/>
<dbReference type="CDD" id="cd12797">
    <property type="entry name" value="M23_peptidase"/>
    <property type="match status" value="1"/>
</dbReference>
<name>A0A1H7T955_AQUAM</name>
<dbReference type="RefSeq" id="WP_091410566.1">
    <property type="nucleotide sequence ID" value="NZ_FOAB01000006.1"/>
</dbReference>
<accession>A0A1H7T955</accession>
<evidence type="ECO:0000313" key="2">
    <source>
        <dbReference type="EMBL" id="SEL81412.1"/>
    </source>
</evidence>
<organism evidence="2 3">
    <name type="scientific">Aquimarina amphilecti</name>
    <dbReference type="NCBI Taxonomy" id="1038014"/>
    <lineage>
        <taxon>Bacteria</taxon>
        <taxon>Pseudomonadati</taxon>
        <taxon>Bacteroidota</taxon>
        <taxon>Flavobacteriia</taxon>
        <taxon>Flavobacteriales</taxon>
        <taxon>Flavobacteriaceae</taxon>
        <taxon>Aquimarina</taxon>
    </lineage>
</organism>
<dbReference type="AlphaFoldDB" id="A0A1H7T955"/>
<dbReference type="InterPro" id="IPR011055">
    <property type="entry name" value="Dup_hybrid_motif"/>
</dbReference>
<dbReference type="GO" id="GO:0004222">
    <property type="term" value="F:metalloendopeptidase activity"/>
    <property type="evidence" value="ECO:0007669"/>
    <property type="project" value="TreeGrafter"/>
</dbReference>
<dbReference type="PANTHER" id="PTHR21666:SF270">
    <property type="entry name" value="MUREIN HYDROLASE ACTIVATOR ENVC"/>
    <property type="match status" value="1"/>
</dbReference>
<dbReference type="SUPFAM" id="SSF51261">
    <property type="entry name" value="Duplicated hybrid motif"/>
    <property type="match status" value="1"/>
</dbReference>
<dbReference type="EMBL" id="FOAB01000006">
    <property type="protein sequence ID" value="SEL81412.1"/>
    <property type="molecule type" value="Genomic_DNA"/>
</dbReference>
<dbReference type="InterPro" id="IPR016047">
    <property type="entry name" value="M23ase_b-sheet_dom"/>
</dbReference>
<dbReference type="InterPro" id="IPR050570">
    <property type="entry name" value="Cell_wall_metabolism_enzyme"/>
</dbReference>
<feature type="domain" description="M23ase beta-sheet core" evidence="1">
    <location>
        <begin position="97"/>
        <end position="195"/>
    </location>
</feature>
<dbReference type="Pfam" id="PF01551">
    <property type="entry name" value="Peptidase_M23"/>
    <property type="match status" value="1"/>
</dbReference>
<proteinExistence type="predicted"/>
<keyword evidence="3" id="KW-1185">Reference proteome</keyword>
<sequence>MINNSFSQFIESLSSSFIPVVDSKFLNEEYTSIDLSIYNKNLDSIDVSSSMAFEDYISKYLITTRAKVAFGGYNETRGIYRRSKHFNQQDPETERNIHLGLDVWCDVGTDVLAPLTGKVHSFRNNKNFGDYGPTIILEHNIQEVIFYTLYGHLSKKSIEGIEIGQRFYGGDVIAQLGDATVNGDYAPHLHFQIIRDLKGNIGDYPGVSNKKELQFFLQNCPDPNLLLKI</sequence>
<dbReference type="Proteomes" id="UP000198521">
    <property type="component" value="Unassembled WGS sequence"/>
</dbReference>
<dbReference type="PANTHER" id="PTHR21666">
    <property type="entry name" value="PEPTIDASE-RELATED"/>
    <property type="match status" value="1"/>
</dbReference>
<reference evidence="2 3" key="1">
    <citation type="submission" date="2016-10" db="EMBL/GenBank/DDBJ databases">
        <authorList>
            <person name="de Groot N.N."/>
        </authorList>
    </citation>
    <scope>NUCLEOTIDE SEQUENCE [LARGE SCALE GENOMIC DNA]</scope>
    <source>
        <strain evidence="2 3">DSM 25232</strain>
    </source>
</reference>
<protein>
    <submittedName>
        <fullName evidence="2">Peptidase family M23</fullName>
    </submittedName>
</protein>
<dbReference type="Gene3D" id="2.70.70.10">
    <property type="entry name" value="Glucose Permease (Domain IIA)"/>
    <property type="match status" value="1"/>
</dbReference>